<evidence type="ECO:0000256" key="5">
    <source>
        <dbReference type="ARBA" id="ARBA00023124"/>
    </source>
</evidence>
<dbReference type="GO" id="GO:0106300">
    <property type="term" value="P:protein-DNA covalent cross-linking repair"/>
    <property type="evidence" value="ECO:0007669"/>
    <property type="project" value="InterPro"/>
</dbReference>
<evidence type="ECO:0000256" key="3">
    <source>
        <dbReference type="ARBA" id="ARBA00022763"/>
    </source>
</evidence>
<organism evidence="8">
    <name type="scientific">freshwater metagenome</name>
    <dbReference type="NCBI Taxonomy" id="449393"/>
    <lineage>
        <taxon>unclassified sequences</taxon>
        <taxon>metagenomes</taxon>
        <taxon>ecological metagenomes</taxon>
    </lineage>
</organism>
<keyword evidence="2" id="KW-0645">Protease</keyword>
<dbReference type="GO" id="GO:0003697">
    <property type="term" value="F:single-stranded DNA binding"/>
    <property type="evidence" value="ECO:0007669"/>
    <property type="project" value="InterPro"/>
</dbReference>
<dbReference type="GO" id="GO:0006508">
    <property type="term" value="P:proteolysis"/>
    <property type="evidence" value="ECO:0007669"/>
    <property type="project" value="UniProtKB-KW"/>
</dbReference>
<keyword evidence="3" id="KW-0227">DNA damage</keyword>
<evidence type="ECO:0000256" key="1">
    <source>
        <dbReference type="ARBA" id="ARBA00008136"/>
    </source>
</evidence>
<dbReference type="GO" id="GO:0008233">
    <property type="term" value="F:peptidase activity"/>
    <property type="evidence" value="ECO:0007669"/>
    <property type="project" value="UniProtKB-KW"/>
</dbReference>
<proteinExistence type="inferred from homology"/>
<dbReference type="GO" id="GO:0016829">
    <property type="term" value="F:lyase activity"/>
    <property type="evidence" value="ECO:0007669"/>
    <property type="project" value="UniProtKB-KW"/>
</dbReference>
<dbReference type="Gene3D" id="3.90.1680.10">
    <property type="entry name" value="SOS response associated peptidase-like"/>
    <property type="match status" value="1"/>
</dbReference>
<dbReference type="AlphaFoldDB" id="A0A6J6D9I4"/>
<keyword evidence="7" id="KW-0456">Lyase</keyword>
<dbReference type="PANTHER" id="PTHR13604:SF0">
    <property type="entry name" value="ABASIC SITE PROCESSING PROTEIN HMCES"/>
    <property type="match status" value="1"/>
</dbReference>
<dbReference type="PANTHER" id="PTHR13604">
    <property type="entry name" value="DC12-RELATED"/>
    <property type="match status" value="1"/>
</dbReference>
<evidence type="ECO:0000256" key="6">
    <source>
        <dbReference type="ARBA" id="ARBA00023125"/>
    </source>
</evidence>
<evidence type="ECO:0000256" key="7">
    <source>
        <dbReference type="ARBA" id="ARBA00023239"/>
    </source>
</evidence>
<protein>
    <submittedName>
        <fullName evidence="8">Unannotated protein</fullName>
    </submittedName>
</protein>
<reference evidence="8" key="1">
    <citation type="submission" date="2020-05" db="EMBL/GenBank/DDBJ databases">
        <authorList>
            <person name="Chiriac C."/>
            <person name="Salcher M."/>
            <person name="Ghai R."/>
            <person name="Kavagutti S V."/>
        </authorList>
    </citation>
    <scope>NUCLEOTIDE SEQUENCE</scope>
</reference>
<gene>
    <name evidence="8" type="ORF">UFOPK1591_00544</name>
</gene>
<comment type="similarity">
    <text evidence="1">Belongs to the SOS response-associated peptidase family.</text>
</comment>
<keyword evidence="6" id="KW-0238">DNA-binding</keyword>
<dbReference type="InterPro" id="IPR036590">
    <property type="entry name" value="SRAP-like"/>
</dbReference>
<accession>A0A6J6D9I4</accession>
<keyword evidence="4" id="KW-0378">Hydrolase</keyword>
<dbReference type="EMBL" id="CAEZTD010000029">
    <property type="protein sequence ID" value="CAB4558268.1"/>
    <property type="molecule type" value="Genomic_DNA"/>
</dbReference>
<evidence type="ECO:0000256" key="2">
    <source>
        <dbReference type="ARBA" id="ARBA00022670"/>
    </source>
</evidence>
<name>A0A6J6D9I4_9ZZZZ</name>
<sequence>MARTLSGTMPDLLEQIPGWPAAFENFNIAPTTAVPVVLESPDPRTGEITRQVDVVHWGFIAGWKKSISDRPQPINARIETIATNGIFRSAFRHRRCIVPANGYYEWKVAADGSKQPFFIHATQGLAFAGIYEDWTGGGDSAFRSMAIITREAVGPAQVLHDRLPVMLTPDAYDAWLGSDLASAEQATDLLMDTSARVAETLEFYPVDARVGNVRNSGPELITPLA</sequence>
<dbReference type="InterPro" id="IPR003738">
    <property type="entry name" value="SRAP"/>
</dbReference>
<dbReference type="Pfam" id="PF02586">
    <property type="entry name" value="SRAP"/>
    <property type="match status" value="1"/>
</dbReference>
<keyword evidence="5" id="KW-0190">Covalent protein-DNA linkage</keyword>
<evidence type="ECO:0000313" key="8">
    <source>
        <dbReference type="EMBL" id="CAB4558268.1"/>
    </source>
</evidence>
<dbReference type="SUPFAM" id="SSF143081">
    <property type="entry name" value="BB1717-like"/>
    <property type="match status" value="1"/>
</dbReference>
<evidence type="ECO:0000256" key="4">
    <source>
        <dbReference type="ARBA" id="ARBA00022801"/>
    </source>
</evidence>